<dbReference type="GO" id="GO:0031175">
    <property type="term" value="P:neuron projection development"/>
    <property type="evidence" value="ECO:0007669"/>
    <property type="project" value="TreeGrafter"/>
</dbReference>
<dbReference type="InterPro" id="IPR027324">
    <property type="entry name" value="MAP2/MAP4/Tau"/>
</dbReference>
<keyword evidence="2" id="KW-0963">Cytoplasm</keyword>
<organism evidence="8 9">
    <name type="scientific">Eptatretus burgeri</name>
    <name type="common">Inshore hagfish</name>
    <dbReference type="NCBI Taxonomy" id="7764"/>
    <lineage>
        <taxon>Eukaryota</taxon>
        <taxon>Metazoa</taxon>
        <taxon>Chordata</taxon>
        <taxon>Craniata</taxon>
        <taxon>Vertebrata</taxon>
        <taxon>Cyclostomata</taxon>
        <taxon>Myxini</taxon>
        <taxon>Myxiniformes</taxon>
        <taxon>Myxinidae</taxon>
        <taxon>Eptatretinae</taxon>
        <taxon>Eptatretus</taxon>
    </lineage>
</organism>
<evidence type="ECO:0000313" key="8">
    <source>
        <dbReference type="Ensembl" id="ENSEBUP00000021068.1"/>
    </source>
</evidence>
<evidence type="ECO:0000256" key="4">
    <source>
        <dbReference type="ARBA" id="ARBA00022701"/>
    </source>
</evidence>
<protein>
    <submittedName>
        <fullName evidence="8">Microtubule-associated protein tau b</fullName>
    </submittedName>
</protein>
<dbReference type="Proteomes" id="UP000694388">
    <property type="component" value="Unplaced"/>
</dbReference>
<name>A0A8C4QXD7_EPTBU</name>
<comment type="subcellular location">
    <subcellularLocation>
        <location evidence="1">Cytoplasm</location>
        <location evidence="1">Cytoskeleton</location>
    </subcellularLocation>
</comment>
<evidence type="ECO:0000256" key="3">
    <source>
        <dbReference type="ARBA" id="ARBA00022553"/>
    </source>
</evidence>
<proteinExistence type="predicted"/>
<feature type="region of interest" description="Disordered" evidence="7">
    <location>
        <begin position="38"/>
        <end position="57"/>
    </location>
</feature>
<dbReference type="PROSITE" id="PS51491">
    <property type="entry name" value="TAU_MAP_2"/>
    <property type="match status" value="3"/>
</dbReference>
<evidence type="ECO:0000313" key="9">
    <source>
        <dbReference type="Proteomes" id="UP000694388"/>
    </source>
</evidence>
<dbReference type="GO" id="GO:0008017">
    <property type="term" value="F:microtubule binding"/>
    <property type="evidence" value="ECO:0007669"/>
    <property type="project" value="InterPro"/>
</dbReference>
<dbReference type="InterPro" id="IPR001084">
    <property type="entry name" value="MAP_tubulin-bd_rpt"/>
</dbReference>
<dbReference type="AlphaFoldDB" id="A0A8C4QXD7"/>
<keyword evidence="5" id="KW-0677">Repeat</keyword>
<evidence type="ECO:0000256" key="1">
    <source>
        <dbReference type="ARBA" id="ARBA00004245"/>
    </source>
</evidence>
<evidence type="ECO:0000256" key="2">
    <source>
        <dbReference type="ARBA" id="ARBA00022490"/>
    </source>
</evidence>
<keyword evidence="6" id="KW-0206">Cytoskeleton</keyword>
<dbReference type="PANTHER" id="PTHR11501">
    <property type="entry name" value="MICROTUBULE-ASSOCIATED PROTEIN"/>
    <property type="match status" value="1"/>
</dbReference>
<keyword evidence="3" id="KW-0597">Phosphoprotein</keyword>
<keyword evidence="4" id="KW-0493">Microtubule</keyword>
<keyword evidence="9" id="KW-1185">Reference proteome</keyword>
<dbReference type="GO" id="GO:0005874">
    <property type="term" value="C:microtubule"/>
    <property type="evidence" value="ECO:0007669"/>
    <property type="project" value="UniProtKB-KW"/>
</dbReference>
<feature type="compositionally biased region" description="Low complexity" evidence="7">
    <location>
        <begin position="91"/>
        <end position="100"/>
    </location>
</feature>
<evidence type="ECO:0000256" key="7">
    <source>
        <dbReference type="SAM" id="MobiDB-lite"/>
    </source>
</evidence>
<dbReference type="Pfam" id="PF00418">
    <property type="entry name" value="Tubulin-binding"/>
    <property type="match status" value="3"/>
</dbReference>
<dbReference type="GeneTree" id="ENSGT00940000155494"/>
<dbReference type="GO" id="GO:0043005">
    <property type="term" value="C:neuron projection"/>
    <property type="evidence" value="ECO:0007669"/>
    <property type="project" value="TreeGrafter"/>
</dbReference>
<sequence>MMGTMVMGRLASFQTLQVTQMAVNKKLNSTMAMERRSGLPKPTAIPKPFGIPTSIISQPTTGSMKCIGYEAQDGMQTQPRGGTPTPPTPGRPGSITGPTTPHERARSGSTTPRRIQAGQKVAIIRTPSRSPSYHHSQELQVAPPMPDVKHVRAKIRSTENLCHHPGGGKIQIFSQKATYGHVQAKCCSLDNVGHTPRNSQVQIQSKKMDFSHVTAKCGSKDNLSFKSGGGSFQVVSHKINFKDKAKAKVGSLENTSYTPGGGNVKIESQKLNFREKAQARTDHGADIIICLPAHSSTTTPRRLSNASASGDGPHLSTLAADVSAALAQQGF</sequence>
<dbReference type="PANTHER" id="PTHR11501:SF18">
    <property type="entry name" value="MICROTUBULE-ASSOCIATED PROTEIN"/>
    <property type="match status" value="1"/>
</dbReference>
<reference evidence="8" key="1">
    <citation type="submission" date="2025-08" db="UniProtKB">
        <authorList>
            <consortium name="Ensembl"/>
        </authorList>
    </citation>
    <scope>IDENTIFICATION</scope>
</reference>
<feature type="region of interest" description="Disordered" evidence="7">
    <location>
        <begin position="74"/>
        <end position="117"/>
    </location>
</feature>
<dbReference type="OMA" id="MKCIGYE"/>
<dbReference type="Ensembl" id="ENSEBUT00000021644.1">
    <property type="protein sequence ID" value="ENSEBUP00000021068.1"/>
    <property type="gene ID" value="ENSEBUG00000013021.1"/>
</dbReference>
<accession>A0A8C4QXD7</accession>
<reference evidence="8" key="2">
    <citation type="submission" date="2025-09" db="UniProtKB">
        <authorList>
            <consortium name="Ensembl"/>
        </authorList>
    </citation>
    <scope>IDENTIFICATION</scope>
</reference>
<dbReference type="GO" id="GO:0000226">
    <property type="term" value="P:microtubule cytoskeleton organization"/>
    <property type="evidence" value="ECO:0007669"/>
    <property type="project" value="TreeGrafter"/>
</dbReference>
<evidence type="ECO:0000256" key="6">
    <source>
        <dbReference type="ARBA" id="ARBA00023212"/>
    </source>
</evidence>
<evidence type="ECO:0000256" key="5">
    <source>
        <dbReference type="ARBA" id="ARBA00022737"/>
    </source>
</evidence>